<dbReference type="RefSeq" id="XP_021868176.1">
    <property type="nucleotide sequence ID" value="XM_022012111.1"/>
</dbReference>
<keyword evidence="2" id="KW-1185">Reference proteome</keyword>
<organism evidence="1 2">
    <name type="scientific">Kockovaella imperatae</name>
    <dbReference type="NCBI Taxonomy" id="4999"/>
    <lineage>
        <taxon>Eukaryota</taxon>
        <taxon>Fungi</taxon>
        <taxon>Dikarya</taxon>
        <taxon>Basidiomycota</taxon>
        <taxon>Agaricomycotina</taxon>
        <taxon>Tremellomycetes</taxon>
        <taxon>Tremellales</taxon>
        <taxon>Cuniculitremaceae</taxon>
        <taxon>Kockovaella</taxon>
    </lineage>
</organism>
<evidence type="ECO:0000313" key="2">
    <source>
        <dbReference type="Proteomes" id="UP000193218"/>
    </source>
</evidence>
<dbReference type="GeneID" id="33553919"/>
<dbReference type="PANTHER" id="PTHR43431:SF7">
    <property type="entry name" value="OXIDOREDUCTASE, SHORT CHAIN DEHYDROGENASE_REDUCTASE FAMILY (AFU_ORTHOLOGUE AFUA_5G14000)"/>
    <property type="match status" value="1"/>
</dbReference>
<dbReference type="EMBL" id="NBSH01000016">
    <property type="protein sequence ID" value="ORX33888.1"/>
    <property type="molecule type" value="Genomic_DNA"/>
</dbReference>
<sequence length="240" mass="25955">MRRVAVIIGAGPGTGAAIAQRFSATHSILVLSRSLPGSLPKLNLDTPSDRLLAATSDGSNESLKKAFELLSAHWPNSTIDVGVYNTNFSFSPGPFLERTEDQLRTNLESGIVSAFNFSQHIIPHFLANEPNETTRARGTLIFTGATMALRGGAPFSTMAPAMFARRALTQSLAREFGPKGVHVVHAIIDGKIAPPKDSGREMPSEAIDSNDIAQNYLDLVNQRATAWTQELDIRPSDESW</sequence>
<dbReference type="Pfam" id="PF00106">
    <property type="entry name" value="adh_short"/>
    <property type="match status" value="1"/>
</dbReference>
<dbReference type="InterPro" id="IPR002347">
    <property type="entry name" value="SDR_fam"/>
</dbReference>
<gene>
    <name evidence="1" type="ORF">BD324DRAFT_181550</name>
</gene>
<dbReference type="SUPFAM" id="SSF51735">
    <property type="entry name" value="NAD(P)-binding Rossmann-fold domains"/>
    <property type="match status" value="1"/>
</dbReference>
<accession>A0A1Y1U7A6</accession>
<dbReference type="AlphaFoldDB" id="A0A1Y1U7A6"/>
<dbReference type="InterPro" id="IPR036291">
    <property type="entry name" value="NAD(P)-bd_dom_sf"/>
</dbReference>
<dbReference type="PANTHER" id="PTHR43431">
    <property type="entry name" value="OXIDOREDUCTASE, SHORT CHAIN DEHYDROGENASE/REDUCTASE FAMILY (AFU_ORTHOLOGUE AFUA_5G14000)"/>
    <property type="match status" value="1"/>
</dbReference>
<reference evidence="1 2" key="1">
    <citation type="submission" date="2017-03" db="EMBL/GenBank/DDBJ databases">
        <title>Widespread Adenine N6-methylation of Active Genes in Fungi.</title>
        <authorList>
            <consortium name="DOE Joint Genome Institute"/>
            <person name="Mondo S.J."/>
            <person name="Dannebaum R.O."/>
            <person name="Kuo R.C."/>
            <person name="Louie K.B."/>
            <person name="Bewick A.J."/>
            <person name="Labutti K."/>
            <person name="Haridas S."/>
            <person name="Kuo A."/>
            <person name="Salamov A."/>
            <person name="Ahrendt S.R."/>
            <person name="Lau R."/>
            <person name="Bowen B.P."/>
            <person name="Lipzen A."/>
            <person name="Sullivan W."/>
            <person name="Andreopoulos W.B."/>
            <person name="Clum A."/>
            <person name="Lindquist E."/>
            <person name="Daum C."/>
            <person name="Northen T.R."/>
            <person name="Ramamoorthy G."/>
            <person name="Schmitz R.J."/>
            <person name="Gryganskyi A."/>
            <person name="Culley D."/>
            <person name="Magnuson J."/>
            <person name="James T.Y."/>
            <person name="O'Malley M.A."/>
            <person name="Stajich J.E."/>
            <person name="Spatafora J.W."/>
            <person name="Visel A."/>
            <person name="Grigoriev I.V."/>
        </authorList>
    </citation>
    <scope>NUCLEOTIDE SEQUENCE [LARGE SCALE GENOMIC DNA]</scope>
    <source>
        <strain evidence="1 2">NRRL Y-17943</strain>
    </source>
</reference>
<evidence type="ECO:0008006" key="3">
    <source>
        <dbReference type="Google" id="ProtNLM"/>
    </source>
</evidence>
<protein>
    <recommendedName>
        <fullName evidence="3">Short-chain dehydrogenase/reductase SDR</fullName>
    </recommendedName>
</protein>
<dbReference type="PRINTS" id="PR00081">
    <property type="entry name" value="GDHRDH"/>
</dbReference>
<dbReference type="OrthoDB" id="5399006at2759"/>
<comment type="caution">
    <text evidence="1">The sequence shown here is derived from an EMBL/GenBank/DDBJ whole genome shotgun (WGS) entry which is preliminary data.</text>
</comment>
<dbReference type="Proteomes" id="UP000193218">
    <property type="component" value="Unassembled WGS sequence"/>
</dbReference>
<dbReference type="Gene3D" id="3.40.50.720">
    <property type="entry name" value="NAD(P)-binding Rossmann-like Domain"/>
    <property type="match status" value="1"/>
</dbReference>
<proteinExistence type="predicted"/>
<evidence type="ECO:0000313" key="1">
    <source>
        <dbReference type="EMBL" id="ORX33888.1"/>
    </source>
</evidence>
<dbReference type="STRING" id="4999.A0A1Y1U7A6"/>
<dbReference type="InParanoid" id="A0A1Y1U7A6"/>
<name>A0A1Y1U7A6_9TREE</name>